<sequence length="573" mass="57289">MGFKENSSHGLHKRWVERKLELEVGKVQAKLLSKGIAIPEPKPDDVEASNKVVVAHLPKLHIDMYGRNPNGTHKPSPERLQRGSGATKTSQSVVERLDRMMNPGVMSGLPDELAAAYGLPRSPRREAPDLSPNGAAYGWRRPSGAAAAAAAGGSAAGAGVQPPSSPSHPRGGVQTSLGSPRLASPRSGSPGATGSLGAHGHSYSNPISAAAASAALAKHGKAAAGRGAGGAGPQSGAPSPSGAAGGGGAAAIGAEAGLESPGPASPAPVQLRPDLEGAEARIEGAMSEVERVTLPANEMGIRERVIHLARQVNPNFELQPPRNRARLAGGEYGGGRSRRDLGLWRRSSKHLGSGAVGGAASFRAQEGASGGVSSRNQGGAASRREQSLPPLGGQGSERTRSIGKSRSSGIGGPSAPQSDRSMAGVGGAGGAAGPSGEPLPPLSPASASRQAVGQAHTAGDGLPGVSSSTSLPMLGGRSSGGGTAGDEPDLLGRNFPEDTANTLIELWEEALEVQAAEAAARAEAEEEEEEEEEEEPDEPEGEDQGGLDGEAGTGPDGSSPGEAAGDAGPHAPG</sequence>
<accession>A0A835WB34</accession>
<feature type="compositionally biased region" description="Low complexity" evidence="1">
    <location>
        <begin position="143"/>
        <end position="159"/>
    </location>
</feature>
<feature type="compositionally biased region" description="Polar residues" evidence="1">
    <location>
        <begin position="84"/>
        <end position="93"/>
    </location>
</feature>
<organism evidence="2 3">
    <name type="scientific">Chlamydomonas schloesseri</name>
    <dbReference type="NCBI Taxonomy" id="2026947"/>
    <lineage>
        <taxon>Eukaryota</taxon>
        <taxon>Viridiplantae</taxon>
        <taxon>Chlorophyta</taxon>
        <taxon>core chlorophytes</taxon>
        <taxon>Chlorophyceae</taxon>
        <taxon>CS clade</taxon>
        <taxon>Chlamydomonadales</taxon>
        <taxon>Chlamydomonadaceae</taxon>
        <taxon>Chlamydomonas</taxon>
    </lineage>
</organism>
<evidence type="ECO:0000313" key="3">
    <source>
        <dbReference type="Proteomes" id="UP000613740"/>
    </source>
</evidence>
<gene>
    <name evidence="2" type="ORF">HYH02_009070</name>
</gene>
<dbReference type="EMBL" id="JAEHOD010000029">
    <property type="protein sequence ID" value="KAG2444130.1"/>
    <property type="molecule type" value="Genomic_DNA"/>
</dbReference>
<feature type="compositionally biased region" description="Acidic residues" evidence="1">
    <location>
        <begin position="524"/>
        <end position="545"/>
    </location>
</feature>
<feature type="region of interest" description="Disordered" evidence="1">
    <location>
        <begin position="116"/>
        <end position="283"/>
    </location>
</feature>
<evidence type="ECO:0000256" key="1">
    <source>
        <dbReference type="SAM" id="MobiDB-lite"/>
    </source>
</evidence>
<evidence type="ECO:0000313" key="2">
    <source>
        <dbReference type="EMBL" id="KAG2444130.1"/>
    </source>
</evidence>
<feature type="compositionally biased region" description="Low complexity" evidence="1">
    <location>
        <begin position="512"/>
        <end position="521"/>
    </location>
</feature>
<keyword evidence="3" id="KW-1185">Reference proteome</keyword>
<dbReference type="AlphaFoldDB" id="A0A835WB34"/>
<feature type="compositionally biased region" description="Gly residues" evidence="1">
    <location>
        <begin position="424"/>
        <end position="433"/>
    </location>
</feature>
<feature type="region of interest" description="Disordered" evidence="1">
    <location>
        <begin position="317"/>
        <end position="341"/>
    </location>
</feature>
<feature type="region of interest" description="Disordered" evidence="1">
    <location>
        <begin position="512"/>
        <end position="573"/>
    </location>
</feature>
<reference evidence="2" key="1">
    <citation type="journal article" date="2020" name="bioRxiv">
        <title>Comparative genomics of Chlamydomonas.</title>
        <authorList>
            <person name="Craig R.J."/>
            <person name="Hasan A.R."/>
            <person name="Ness R.W."/>
            <person name="Keightley P.D."/>
        </authorList>
    </citation>
    <scope>NUCLEOTIDE SEQUENCE</scope>
    <source>
        <strain evidence="2">CCAP 11/173</strain>
    </source>
</reference>
<proteinExistence type="predicted"/>
<feature type="compositionally biased region" description="Low complexity" evidence="1">
    <location>
        <begin position="208"/>
        <end position="225"/>
    </location>
</feature>
<name>A0A835WB34_9CHLO</name>
<feature type="region of interest" description="Disordered" evidence="1">
    <location>
        <begin position="365"/>
        <end position="497"/>
    </location>
</feature>
<dbReference type="OrthoDB" id="547931at2759"/>
<feature type="compositionally biased region" description="Basic and acidic residues" evidence="1">
    <location>
        <begin position="273"/>
        <end position="282"/>
    </location>
</feature>
<protein>
    <submittedName>
        <fullName evidence="2">Uncharacterized protein</fullName>
    </submittedName>
</protein>
<feature type="compositionally biased region" description="Gly residues" evidence="1">
    <location>
        <begin position="546"/>
        <end position="555"/>
    </location>
</feature>
<feature type="region of interest" description="Disordered" evidence="1">
    <location>
        <begin position="63"/>
        <end position="95"/>
    </location>
</feature>
<dbReference type="Proteomes" id="UP000613740">
    <property type="component" value="Unassembled WGS sequence"/>
</dbReference>
<comment type="caution">
    <text evidence="2">The sequence shown here is derived from an EMBL/GenBank/DDBJ whole genome shotgun (WGS) entry which is preliminary data.</text>
</comment>